<dbReference type="EMBL" id="GU568004">
    <property type="protein sequence ID" value="ADI23041.1"/>
    <property type="molecule type" value="Genomic_DNA"/>
</dbReference>
<dbReference type="InterPro" id="IPR018445">
    <property type="entry name" value="Put_Phosphate_transp_reg"/>
</dbReference>
<comment type="similarity">
    <text evidence="1">Belongs to the UPF0111 family.</text>
</comment>
<name>E7C6G7_9BACT</name>
<proteinExistence type="inferred from homology"/>
<reference evidence="2" key="1">
    <citation type="submission" date="2010-01" db="EMBL/GenBank/DDBJ databases">
        <title>Genome fragments of uncultured bacteria from the North Pacific subtropical Gyre.</title>
        <authorList>
            <person name="Pham V.D."/>
            <person name="Delong E.F."/>
        </authorList>
    </citation>
    <scope>NUCLEOTIDE SEQUENCE</scope>
</reference>
<dbReference type="InterPro" id="IPR002727">
    <property type="entry name" value="DUF47"/>
</dbReference>
<organism evidence="2">
    <name type="scientific">uncultured Planctomycetales bacterium HF0770_03I01</name>
    <dbReference type="NCBI Taxonomy" id="723609"/>
    <lineage>
        <taxon>Bacteria</taxon>
        <taxon>Pseudomonadati</taxon>
        <taxon>Planctomycetota</taxon>
        <taxon>Planctomycetia</taxon>
        <taxon>Planctomycetales</taxon>
        <taxon>environmental samples</taxon>
    </lineage>
</organism>
<dbReference type="SUPFAM" id="SSF109755">
    <property type="entry name" value="PhoU-like"/>
    <property type="match status" value="1"/>
</dbReference>
<evidence type="ECO:0000256" key="1">
    <source>
        <dbReference type="ARBA" id="ARBA00008591"/>
    </source>
</evidence>
<dbReference type="PANTHER" id="PTHR36536">
    <property type="entry name" value="UPF0111 PROTEIN HI_1603"/>
    <property type="match status" value="1"/>
</dbReference>
<protein>
    <submittedName>
        <fullName evidence="2">Phosphate transport regulator (Distant homolog of PhoU)</fullName>
    </submittedName>
</protein>
<evidence type="ECO:0000313" key="2">
    <source>
        <dbReference type="EMBL" id="ADI23041.1"/>
    </source>
</evidence>
<sequence length="220" mass="25730">MFSFKTKSLFGQTKQLEREIDQFVDILSEVGLVFKSIISLYLNSGNTDKFDEMVKQVSGMESKADKITKDVERALFEESLIPDARSDVLRLLEHMDELIGMYQGNCYHFSIQKPDFPKEFHKDLISLSETAVKCVESLCLTTRSFFRDIKSVSDNAHKVTFYEKESDKKFTSFVRRIFDSELHLDQKMHLRYFVEKIDRICDQAEDIADEIQIYAIKRSM</sequence>
<accession>E7C6G7</accession>
<dbReference type="InterPro" id="IPR038078">
    <property type="entry name" value="PhoU-like_sf"/>
</dbReference>
<dbReference type="Gene3D" id="1.20.58.220">
    <property type="entry name" value="Phosphate transport system protein phou homolog 2, domain 2"/>
    <property type="match status" value="1"/>
</dbReference>
<dbReference type="AlphaFoldDB" id="E7C6G7"/>
<dbReference type="Pfam" id="PF01865">
    <property type="entry name" value="PhoU_div"/>
    <property type="match status" value="1"/>
</dbReference>
<dbReference type="PANTHER" id="PTHR36536:SF3">
    <property type="entry name" value="UPF0111 PROTEIN HI_1603"/>
    <property type="match status" value="1"/>
</dbReference>